<dbReference type="Pfam" id="PF20256">
    <property type="entry name" value="MoCoBD_2"/>
    <property type="match status" value="1"/>
</dbReference>
<keyword evidence="13" id="KW-0520">NAD</keyword>
<dbReference type="InterPro" id="IPR002888">
    <property type="entry name" value="2Fe-2S-bd"/>
</dbReference>
<evidence type="ECO:0000256" key="19">
    <source>
        <dbReference type="PIRSR" id="PIRSR000127-2"/>
    </source>
</evidence>
<evidence type="ECO:0000256" key="11">
    <source>
        <dbReference type="ARBA" id="ARBA00023004"/>
    </source>
</evidence>
<name>A0A1S4G5Y5_AEDAE</name>
<feature type="binding site" evidence="19">
    <location>
        <begin position="325"/>
        <end position="329"/>
    </location>
    <ligand>
        <name>FAD</name>
        <dbReference type="ChEBI" id="CHEBI:57692"/>
    </ligand>
</feature>
<dbReference type="FunFam" id="3.30.465.10:FF:000013">
    <property type="entry name" value="Aldehyde oxidase"/>
    <property type="match status" value="1"/>
</dbReference>
<comment type="similarity">
    <text evidence="3">Belongs to the xanthine dehydrogenase family.</text>
</comment>
<dbReference type="GO" id="GO:0005506">
    <property type="term" value="F:iron ion binding"/>
    <property type="evidence" value="ECO:0007669"/>
    <property type="project" value="InterPro"/>
</dbReference>
<evidence type="ECO:0000259" key="21">
    <source>
        <dbReference type="PROSITE" id="PS51387"/>
    </source>
</evidence>
<feature type="binding site" evidence="20">
    <location>
        <position position="72"/>
    </location>
    <ligand>
        <name>[2Fe-2S] cluster</name>
        <dbReference type="ChEBI" id="CHEBI:190135"/>
        <label>1</label>
    </ligand>
</feature>
<keyword evidence="7 20" id="KW-0001">2Fe-2S</keyword>
<dbReference type="FunFam" id="3.90.1170.50:FF:000003">
    <property type="entry name" value="Aldehyde oxidase"/>
    <property type="match status" value="1"/>
</dbReference>
<feature type="binding site" evidence="20">
    <location>
        <position position="47"/>
    </location>
    <ligand>
        <name>[2Fe-2S] cluster</name>
        <dbReference type="ChEBI" id="CHEBI:190135"/>
        <label>1</label>
    </ligand>
</feature>
<feature type="domain" description="FAD-binding PCMH-type" evidence="21">
    <location>
        <begin position="210"/>
        <end position="391"/>
    </location>
</feature>
<keyword evidence="23" id="KW-1185">Reference proteome</keyword>
<dbReference type="Pfam" id="PF01315">
    <property type="entry name" value="Ald_Xan_dh_C"/>
    <property type="match status" value="1"/>
</dbReference>
<feature type="binding site" evidence="20">
    <location>
        <position position="115"/>
    </location>
    <ligand>
        <name>[2Fe-2S] cluster</name>
        <dbReference type="ChEBI" id="CHEBI:190135"/>
        <label>2</label>
    </ligand>
</feature>
<dbReference type="FunFam" id="3.10.20.30:FF:000012">
    <property type="entry name" value="Xanthine dehydrogenase/oxidase"/>
    <property type="match status" value="1"/>
</dbReference>
<accession>A0A1S4G5Y5</accession>
<evidence type="ECO:0000256" key="7">
    <source>
        <dbReference type="ARBA" id="ARBA00022714"/>
    </source>
</evidence>
<dbReference type="Gene3D" id="3.30.365.10">
    <property type="entry name" value="Aldehyde oxidase/xanthine dehydrogenase, molybdopterin binding domain"/>
    <property type="match status" value="4"/>
</dbReference>
<dbReference type="FunFam" id="3.30.390.50:FF:000003">
    <property type="entry name" value="Aldehyde oxidase1"/>
    <property type="match status" value="1"/>
</dbReference>
<evidence type="ECO:0000256" key="15">
    <source>
        <dbReference type="ARBA" id="ARBA00034078"/>
    </source>
</evidence>
<dbReference type="PANTHER" id="PTHR11908">
    <property type="entry name" value="XANTHINE DEHYDROGENASE"/>
    <property type="match status" value="1"/>
</dbReference>
<organism evidence="22 23">
    <name type="scientific">Aedes aegypti</name>
    <name type="common">Yellowfever mosquito</name>
    <name type="synonym">Culex aegypti</name>
    <dbReference type="NCBI Taxonomy" id="7159"/>
    <lineage>
        <taxon>Eukaryota</taxon>
        <taxon>Metazoa</taxon>
        <taxon>Ecdysozoa</taxon>
        <taxon>Arthropoda</taxon>
        <taxon>Hexapoda</taxon>
        <taxon>Insecta</taxon>
        <taxon>Pterygota</taxon>
        <taxon>Neoptera</taxon>
        <taxon>Endopterygota</taxon>
        <taxon>Diptera</taxon>
        <taxon>Nematocera</taxon>
        <taxon>Culicoidea</taxon>
        <taxon>Culicidae</taxon>
        <taxon>Culicinae</taxon>
        <taxon>Aedini</taxon>
        <taxon>Aedes</taxon>
        <taxon>Stegomyia</taxon>
    </lineage>
</organism>
<evidence type="ECO:0000256" key="9">
    <source>
        <dbReference type="ARBA" id="ARBA00022827"/>
    </source>
</evidence>
<dbReference type="FunCoup" id="A0A1S4G5Y5">
    <property type="interactions" value="209"/>
</dbReference>
<dbReference type="InterPro" id="IPR000674">
    <property type="entry name" value="Ald_Oxase/Xan_DH_a/b"/>
</dbReference>
<sequence length="1272" mass="140454">MAAVFTINGKLYKVTSDDLPVDTSLNTFIRNYAHLTGTKFMCLEGGCGACIVNVKRPHPVTKKIQSFSVNSCLFSVFSCHGMEIVTIEGLGSKENGYHPVQKRLAYFNGTQCGFCSPGMVMSMYSLMDSKREDVTMSEIENSLDGNICRCTGYRPILDAFKSFACDANERLVTMCSDIEDLGTSCRVMRSENSAPCSSGNDRNEGPLKLLFKDGKHWRKVYSIEDILDIFSEIGNEPYIIVGGNTGHGVYRRKSDISIFIDISSVEELHSHWIGSELIVGANVPLTEFRNILLQAASNSSKFKYCEEVAKHVEMIAHTAVRNVGSLAGNLSLKQQHHEFPSDLYLLLETVGAHLTITSSDGMMIKTTPQELIKMDMNKKIITNIVLPALDSVQYIFKSYKVQPRAQNAKAYVNAAFLVKLSSNKHIVNEATLCFGGIHPSFTHAAETERALVGKYLFQNDTIQEALRMLDAEINPNWELPEPHPSFRKQAALGLFYRFVLCIAPRNANIVNPRFLAGAIPLERPVSSGLQSYDTYPQNWPLTKNISKIEALAQTSGEAEYINDIPHRPNELHAAFFTATQAKCNILQIDATRAMELEGAVALYTAKDIPGRNDFMPLIEGINHFFPIGVEPEELLCSGKVLCHGQPIGVIVAKSFEVANQAASLVDVIYSQPEGDVYATVEDIMNAGATERIADQPNNRTGSKFSTAGAGDRTIKGKFYLAGQYHFSMETQSCMCIPQEDGIDVYCSTQWPDQVSSSISLMLNLPQSKVNYYCRRVGGGFGSRITRSALISTACALAAYLSQRPVRFVLTIEANMSSIGKRQGCWNDYEVNVTDSGKIVKLSNTFTHDSGCSLNEPLSMFYLNHFKNCYDDSSWQLLSKVATTDVVSNTWLRGPGSAEAYATMENIIEHIAHETGVDSTSVRLANIPAGSKMRELFSDFVKDAEFVKRKNEIDTFNIKNRWRKRGISMIPLAYQIDYGGSFDGWVAIHHLDGSVSITHSGVEMGQGINTKVVQVAGYILGIPVEKISIKPLNSMTSPNSFISGGSNTSESAAFAVMRSCEILANRMQPIRQMNPTASWEELVNTCFTANIDLVARYNTKPSDFRSYTVWAMCCTELELDVLTGACRLVRVDILEDTGESMSPGIDIGQIEGAFIMGVGYFLTEHLVYEKATGALLNNRTWNYKPPGAKDIPTDFRIKLLKNSSNPIGVLRSKATGEPAYCFGVSALFALRYALMAARKDAGLGDSWLELGTSLTIDKILPLTGTEREQFLIK</sequence>
<evidence type="ECO:0000313" key="23">
    <source>
        <dbReference type="Proteomes" id="UP000008820"/>
    </source>
</evidence>
<dbReference type="InterPro" id="IPR036884">
    <property type="entry name" value="2Fe-2S-bd_dom_sf"/>
</dbReference>
<dbReference type="InterPro" id="IPR006058">
    <property type="entry name" value="2Fe2S_fd_BS"/>
</dbReference>
<dbReference type="Proteomes" id="UP000008820">
    <property type="component" value="Chromosome 2"/>
</dbReference>
<dbReference type="InterPro" id="IPR046867">
    <property type="entry name" value="AldOxase/xan_DH_MoCoBD2"/>
</dbReference>
<dbReference type="Pfam" id="PF03450">
    <property type="entry name" value="CO_deh_flav_C"/>
    <property type="match status" value="1"/>
</dbReference>
<evidence type="ECO:0000256" key="18">
    <source>
        <dbReference type="PIRSR" id="PIRSR000127-1"/>
    </source>
</evidence>
<proteinExistence type="inferred from homology"/>
<evidence type="ECO:0000256" key="14">
    <source>
        <dbReference type="ARBA" id="ARBA00023140"/>
    </source>
</evidence>
<keyword evidence="12 20" id="KW-0411">Iron-sulfur</keyword>
<dbReference type="InterPro" id="IPR001041">
    <property type="entry name" value="2Fe-2S_ferredoxin-type"/>
</dbReference>
<dbReference type="InterPro" id="IPR036856">
    <property type="entry name" value="Ald_Oxase/Xan_DH_a/b_sf"/>
</dbReference>
<comment type="catalytic activity">
    <reaction evidence="16">
        <text>indole-3-acetaldehyde + O2 + H2O = (indol-3-yl)acetate + H2O2 + H(+)</text>
        <dbReference type="Rhea" id="RHEA:16277"/>
        <dbReference type="ChEBI" id="CHEBI:15377"/>
        <dbReference type="ChEBI" id="CHEBI:15378"/>
        <dbReference type="ChEBI" id="CHEBI:15379"/>
        <dbReference type="ChEBI" id="CHEBI:16240"/>
        <dbReference type="ChEBI" id="CHEBI:18086"/>
        <dbReference type="ChEBI" id="CHEBI:30854"/>
        <dbReference type="EC" id="1.2.3.7"/>
    </reaction>
</comment>
<dbReference type="Gene3D" id="3.90.1170.50">
    <property type="entry name" value="Aldehyde oxidase/xanthine dehydrogenase, a/b hammerhead"/>
    <property type="match status" value="1"/>
</dbReference>
<dbReference type="InterPro" id="IPR036010">
    <property type="entry name" value="2Fe-2S_ferredoxin-like_sf"/>
</dbReference>
<dbReference type="Gene3D" id="1.10.150.120">
    <property type="entry name" value="[2Fe-2S]-binding domain"/>
    <property type="match status" value="1"/>
</dbReference>
<evidence type="ECO:0000313" key="22">
    <source>
        <dbReference type="EnsemblMetazoa" id="AAEL017311-PA"/>
    </source>
</evidence>
<reference evidence="22" key="2">
    <citation type="submission" date="2020-05" db="UniProtKB">
        <authorList>
            <consortium name="EnsemblMetazoa"/>
        </authorList>
    </citation>
    <scope>IDENTIFICATION</scope>
    <source>
        <strain evidence="22">LVP_AGWG</strain>
    </source>
</reference>
<evidence type="ECO:0000256" key="12">
    <source>
        <dbReference type="ARBA" id="ARBA00023014"/>
    </source>
</evidence>
<feature type="binding site" evidence="20">
    <location>
        <position position="780"/>
    </location>
    <ligand>
        <name>Mo-molybdopterin</name>
        <dbReference type="ChEBI" id="CHEBI:71302"/>
    </ligand>
    <ligandPart>
        <name>Mo</name>
        <dbReference type="ChEBI" id="CHEBI:28685"/>
    </ligandPart>
</feature>
<feature type="binding site" evidence="20">
    <location>
        <position position="42"/>
    </location>
    <ligand>
        <name>[2Fe-2S] cluster</name>
        <dbReference type="ChEBI" id="CHEBI:190135"/>
        <label>1</label>
    </ligand>
</feature>
<dbReference type="InterPro" id="IPR016166">
    <property type="entry name" value="FAD-bd_PCMH"/>
</dbReference>
<dbReference type="SMART" id="SM01008">
    <property type="entry name" value="Ald_Xan_dh_C"/>
    <property type="match status" value="1"/>
</dbReference>
<protein>
    <recommendedName>
        <fullName evidence="17">Indole-3-acetaldehyde oxidase</fullName>
    </recommendedName>
</protein>
<dbReference type="InterPro" id="IPR012675">
    <property type="entry name" value="Beta-grasp_dom_sf"/>
</dbReference>
<feature type="active site" description="Proton acceptor" evidence="18">
    <location>
        <position position="1216"/>
    </location>
</feature>
<dbReference type="AlphaFoldDB" id="A0A1S4G5Y5"/>
<dbReference type="PROSITE" id="PS51387">
    <property type="entry name" value="FAD_PCMH"/>
    <property type="match status" value="1"/>
</dbReference>
<dbReference type="InterPro" id="IPR005107">
    <property type="entry name" value="CO_DH_flav_C"/>
</dbReference>
<comment type="subcellular location">
    <subcellularLocation>
        <location evidence="2">Peroxisome</location>
    </subcellularLocation>
</comment>
<dbReference type="SUPFAM" id="SSF54292">
    <property type="entry name" value="2Fe-2S ferredoxin-like"/>
    <property type="match status" value="1"/>
</dbReference>
<feature type="binding site" evidence="19">
    <location>
        <position position="400"/>
    </location>
    <ligand>
        <name>FAD</name>
        <dbReference type="ChEBI" id="CHEBI:57692"/>
    </ligand>
</feature>
<keyword evidence="11 20" id="KW-0408">Iron</keyword>
<evidence type="ECO:0000256" key="6">
    <source>
        <dbReference type="ARBA" id="ARBA00022630"/>
    </source>
</evidence>
<keyword evidence="9 19" id="KW-0274">FAD</keyword>
<dbReference type="GO" id="GO:0051537">
    <property type="term" value="F:2 iron, 2 sulfur cluster binding"/>
    <property type="evidence" value="ECO:0007669"/>
    <property type="project" value="UniProtKB-KW"/>
</dbReference>
<feature type="binding site" evidence="20">
    <location>
        <position position="50"/>
    </location>
    <ligand>
        <name>[2Fe-2S] cluster</name>
        <dbReference type="ChEBI" id="CHEBI:190135"/>
        <label>1</label>
    </ligand>
</feature>
<evidence type="ECO:0000256" key="4">
    <source>
        <dbReference type="ARBA" id="ARBA00011738"/>
    </source>
</evidence>
<keyword evidence="10" id="KW-0560">Oxidoreductase</keyword>
<reference evidence="22 23" key="1">
    <citation type="submission" date="2017-06" db="EMBL/GenBank/DDBJ databases">
        <title>Aedes aegypti genome working group (AGWG) sequencing and assembly.</title>
        <authorList>
            <consortium name="Aedes aegypti Genome Working Group (AGWG)"/>
            <person name="Matthews B.J."/>
        </authorList>
    </citation>
    <scope>NUCLEOTIDE SEQUENCE [LARGE SCALE GENOMIC DNA]</scope>
    <source>
        <strain evidence="22 23">LVP_AGWG</strain>
    </source>
</reference>
<evidence type="ECO:0000256" key="17">
    <source>
        <dbReference type="ARBA" id="ARBA00072265"/>
    </source>
</evidence>
<dbReference type="GO" id="GO:0050302">
    <property type="term" value="F:indole-3-acetaldehyde oxidase activity"/>
    <property type="evidence" value="ECO:0007669"/>
    <property type="project" value="UniProtKB-EC"/>
</dbReference>
<keyword evidence="5 20" id="KW-0500">Molybdenum</keyword>
<dbReference type="Gene3D" id="3.30.390.50">
    <property type="entry name" value="CO dehydrogenase flavoprotein, C-terminal domain"/>
    <property type="match status" value="1"/>
</dbReference>
<evidence type="ECO:0000256" key="3">
    <source>
        <dbReference type="ARBA" id="ARBA00006849"/>
    </source>
</evidence>
<feature type="binding site" evidence="20">
    <location>
        <position position="749"/>
    </location>
    <ligand>
        <name>Mo-molybdopterin</name>
        <dbReference type="ChEBI" id="CHEBI:71302"/>
    </ligand>
    <ligandPart>
        <name>Mo</name>
        <dbReference type="ChEBI" id="CHEBI:28685"/>
    </ligandPart>
</feature>
<dbReference type="Pfam" id="PF00111">
    <property type="entry name" value="Fer2"/>
    <property type="match status" value="1"/>
</dbReference>
<feature type="binding site" evidence="20">
    <location>
        <position position="112"/>
    </location>
    <ligand>
        <name>[2Fe-2S] cluster</name>
        <dbReference type="ChEBI" id="CHEBI:190135"/>
        <label>2</label>
    </ligand>
</feature>
<comment type="cofactor">
    <cofactor evidence="15">
        <name>[2Fe-2S] cluster</name>
        <dbReference type="ChEBI" id="CHEBI:190135"/>
    </cofactor>
</comment>
<dbReference type="InterPro" id="IPR016169">
    <property type="entry name" value="FAD-bd_PCMH_sub2"/>
</dbReference>
<dbReference type="Gene3D" id="3.30.465.10">
    <property type="match status" value="1"/>
</dbReference>
<keyword evidence="8 20" id="KW-0479">Metal-binding</keyword>
<dbReference type="GO" id="GO:0071949">
    <property type="term" value="F:FAD binding"/>
    <property type="evidence" value="ECO:0007669"/>
    <property type="project" value="InterPro"/>
</dbReference>
<comment type="cofactor">
    <cofactor evidence="20">
        <name>[2Fe-2S] cluster</name>
        <dbReference type="ChEBI" id="CHEBI:190135"/>
    </cofactor>
    <text evidence="20">Binds 2 [2Fe-2S] clusters.</text>
</comment>
<comment type="cofactor">
    <cofactor evidence="1 19">
        <name>FAD</name>
        <dbReference type="ChEBI" id="CHEBI:57692"/>
    </cofactor>
</comment>
<gene>
    <name evidence="22" type="primary">23687731</name>
</gene>
<dbReference type="InterPro" id="IPR002346">
    <property type="entry name" value="Mopterin_DH_FAD-bd"/>
</dbReference>
<evidence type="ECO:0000256" key="13">
    <source>
        <dbReference type="ARBA" id="ARBA00023027"/>
    </source>
</evidence>
<dbReference type="InParanoid" id="A0A1S4G5Y5"/>
<dbReference type="FunFam" id="3.30.365.10:FF:000008">
    <property type="entry name" value="Aldehyde oxidase1"/>
    <property type="match status" value="1"/>
</dbReference>
<dbReference type="Pfam" id="PF02738">
    <property type="entry name" value="MoCoBD_1"/>
    <property type="match status" value="1"/>
</dbReference>
<dbReference type="VEuPathDB" id="VectorBase:AAEL017311"/>
<evidence type="ECO:0000256" key="5">
    <source>
        <dbReference type="ARBA" id="ARBA00022505"/>
    </source>
</evidence>
<dbReference type="SUPFAM" id="SSF47741">
    <property type="entry name" value="CO dehydrogenase ISP C-domain like"/>
    <property type="match status" value="1"/>
</dbReference>
<feature type="binding site" evidence="20">
    <location>
        <position position="150"/>
    </location>
    <ligand>
        <name>[2Fe-2S] cluster</name>
        <dbReference type="ChEBI" id="CHEBI:190135"/>
        <label>2</label>
    </ligand>
</feature>
<comment type="subunit">
    <text evidence="4">Homodimer.</text>
</comment>
<dbReference type="InterPro" id="IPR036683">
    <property type="entry name" value="CO_DH_flav_C_dom_sf"/>
</dbReference>
<dbReference type="PIRSF" id="PIRSF000127">
    <property type="entry name" value="Xanthine_DH"/>
    <property type="match status" value="1"/>
</dbReference>
<dbReference type="SUPFAM" id="SSF56176">
    <property type="entry name" value="FAD-binding/transporter-associated domain-like"/>
    <property type="match status" value="1"/>
</dbReference>
<keyword evidence="6" id="KW-0285">Flavoprotein</keyword>
<feature type="binding site" evidence="20">
    <location>
        <position position="1044"/>
    </location>
    <ligand>
        <name>Mo-molybdopterin</name>
        <dbReference type="ChEBI" id="CHEBI:71302"/>
    </ligand>
    <ligandPart>
        <name>Mo</name>
        <dbReference type="ChEBI" id="CHEBI:28685"/>
    </ligandPart>
</feature>
<dbReference type="SUPFAM" id="SSF56003">
    <property type="entry name" value="Molybdenum cofactor-binding domain"/>
    <property type="match status" value="1"/>
</dbReference>
<dbReference type="SMART" id="SM01092">
    <property type="entry name" value="CO_deh_flav_C"/>
    <property type="match status" value="1"/>
</dbReference>
<evidence type="ECO:0000256" key="1">
    <source>
        <dbReference type="ARBA" id="ARBA00001974"/>
    </source>
</evidence>
<evidence type="ECO:0000256" key="2">
    <source>
        <dbReference type="ARBA" id="ARBA00004275"/>
    </source>
</evidence>
<dbReference type="FunFam" id="3.30.365.10:FF:000001">
    <property type="entry name" value="Xanthine dehydrogenase oxidase"/>
    <property type="match status" value="1"/>
</dbReference>
<dbReference type="SUPFAM" id="SSF54665">
    <property type="entry name" value="CO dehydrogenase molybdoprotein N-domain-like"/>
    <property type="match status" value="1"/>
</dbReference>
<dbReference type="InterPro" id="IPR037165">
    <property type="entry name" value="AldOxase/xan_DH_Mopterin-bd_sf"/>
</dbReference>
<dbReference type="InterPro" id="IPR036318">
    <property type="entry name" value="FAD-bd_PCMH-like_sf"/>
</dbReference>
<dbReference type="InterPro" id="IPR008274">
    <property type="entry name" value="AldOxase/xan_DH_MoCoBD1"/>
</dbReference>
<keyword evidence="14" id="KW-0576">Peroxisome</keyword>
<evidence type="ECO:0000256" key="16">
    <source>
        <dbReference type="ARBA" id="ARBA00052415"/>
    </source>
</evidence>
<evidence type="ECO:0000256" key="20">
    <source>
        <dbReference type="PIRSR" id="PIRSR000127-3"/>
    </source>
</evidence>
<dbReference type="Gene3D" id="3.10.20.30">
    <property type="match status" value="1"/>
</dbReference>
<dbReference type="PANTHER" id="PTHR11908:SF132">
    <property type="entry name" value="ALDEHYDE OXIDASE 1-RELATED"/>
    <property type="match status" value="1"/>
</dbReference>
<evidence type="ECO:0000256" key="10">
    <source>
        <dbReference type="ARBA" id="ARBA00023002"/>
    </source>
</evidence>
<dbReference type="InterPro" id="IPR016208">
    <property type="entry name" value="Ald_Oxase/xanthine_DH-like"/>
</dbReference>
<evidence type="ECO:0000256" key="8">
    <source>
        <dbReference type="ARBA" id="ARBA00022723"/>
    </source>
</evidence>
<comment type="cofactor">
    <cofactor evidence="20">
        <name>Mo-molybdopterin</name>
        <dbReference type="ChEBI" id="CHEBI:71302"/>
    </cofactor>
    <text evidence="20">Binds 1 Mo-molybdopterin (Mo-MPT) cofactor per subunit.</text>
</comment>
<dbReference type="PROSITE" id="PS00197">
    <property type="entry name" value="2FE2S_FER_1"/>
    <property type="match status" value="1"/>
</dbReference>
<dbReference type="Pfam" id="PF01799">
    <property type="entry name" value="Fer2_2"/>
    <property type="match status" value="1"/>
</dbReference>
<feature type="binding site" evidence="20">
    <location>
        <position position="148"/>
    </location>
    <ligand>
        <name>[2Fe-2S] cluster</name>
        <dbReference type="ChEBI" id="CHEBI:190135"/>
        <label>2</label>
    </ligand>
</feature>
<dbReference type="OrthoDB" id="8300278at2759"/>
<dbReference type="GO" id="GO:0005777">
    <property type="term" value="C:peroxisome"/>
    <property type="evidence" value="ECO:0007669"/>
    <property type="project" value="UniProtKB-SubCell"/>
</dbReference>
<dbReference type="Pfam" id="PF00941">
    <property type="entry name" value="FAD_binding_5"/>
    <property type="match status" value="1"/>
</dbReference>
<dbReference type="SUPFAM" id="SSF55447">
    <property type="entry name" value="CO dehydrogenase flavoprotein C-terminal domain-like"/>
    <property type="match status" value="1"/>
</dbReference>
<dbReference type="EnsemblMetazoa" id="AAEL017311-RA">
    <property type="protein sequence ID" value="AAEL017311-PA"/>
    <property type="gene ID" value="AAEL017311"/>
</dbReference>
<feature type="binding site" evidence="20">
    <location>
        <position position="892"/>
    </location>
    <ligand>
        <name>Mo-molybdopterin</name>
        <dbReference type="ChEBI" id="CHEBI:71302"/>
    </ligand>
    <ligandPart>
        <name>Mo</name>
        <dbReference type="ChEBI" id="CHEBI:28685"/>
    </ligandPart>
</feature>